<reference evidence="1" key="1">
    <citation type="journal article" date="2014" name="Nat. Commun.">
        <title>Multiple recent horizontal transfers of a large genomic region in cheese making fungi.</title>
        <authorList>
            <person name="Cheeseman K."/>
            <person name="Ropars J."/>
            <person name="Renault P."/>
            <person name="Dupont J."/>
            <person name="Gouzy J."/>
            <person name="Branca A."/>
            <person name="Abraham A.L."/>
            <person name="Ceppi M."/>
            <person name="Conseiller E."/>
            <person name="Debuchy R."/>
            <person name="Malagnac F."/>
            <person name="Goarin A."/>
            <person name="Silar P."/>
            <person name="Lacoste S."/>
            <person name="Sallet E."/>
            <person name="Bensimon A."/>
            <person name="Giraud T."/>
            <person name="Brygoo Y."/>
        </authorList>
    </citation>
    <scope>NUCLEOTIDE SEQUENCE [LARGE SCALE GENOMIC DNA]</scope>
    <source>
        <strain evidence="1">FM164</strain>
    </source>
</reference>
<dbReference type="EMBL" id="HG792016">
    <property type="protein sequence ID" value="CDM32262.1"/>
    <property type="molecule type" value="Genomic_DNA"/>
</dbReference>
<organism evidence="1 2">
    <name type="scientific">Penicillium roqueforti (strain FM164)</name>
    <dbReference type="NCBI Taxonomy" id="1365484"/>
    <lineage>
        <taxon>Eukaryota</taxon>
        <taxon>Fungi</taxon>
        <taxon>Dikarya</taxon>
        <taxon>Ascomycota</taxon>
        <taxon>Pezizomycotina</taxon>
        <taxon>Eurotiomycetes</taxon>
        <taxon>Eurotiomycetidae</taxon>
        <taxon>Eurotiales</taxon>
        <taxon>Aspergillaceae</taxon>
        <taxon>Penicillium</taxon>
    </lineage>
</organism>
<name>W6QRW2_PENRF</name>
<gene>
    <name evidence="1" type="ORF">PROQFM164_S02g002413</name>
</gene>
<evidence type="ECO:0000313" key="1">
    <source>
        <dbReference type="EMBL" id="CDM32262.1"/>
    </source>
</evidence>
<dbReference type="Proteomes" id="UP000030686">
    <property type="component" value="Unassembled WGS sequence"/>
</dbReference>
<proteinExistence type="predicted"/>
<accession>W6QRW2</accession>
<evidence type="ECO:0000313" key="2">
    <source>
        <dbReference type="Proteomes" id="UP000030686"/>
    </source>
</evidence>
<keyword evidence="2" id="KW-1185">Reference proteome</keyword>
<dbReference type="AlphaFoldDB" id="W6QRW2"/>
<sequence>MSLQIQLLFGIVHTRTSQPGAREAFPPILSYPDSILSRRRKSQLPLGSVPCSRIDSVDRTGKKLIIADLITLLRNYHGIVSFSVYDQQLLEMAMIS</sequence>
<protein>
    <submittedName>
        <fullName evidence="1">Genomic scaffold, ProqFM164S02</fullName>
    </submittedName>
</protein>